<protein>
    <submittedName>
        <fullName evidence="2">YjbQ family protein</fullName>
    </submittedName>
</protein>
<comment type="caution">
    <text evidence="2">The sequence shown here is derived from an EMBL/GenBank/DDBJ whole genome shotgun (WGS) entry which is preliminary data.</text>
</comment>
<dbReference type="SUPFAM" id="SSF111038">
    <property type="entry name" value="YjbQ-like"/>
    <property type="match status" value="1"/>
</dbReference>
<accession>A0A7C3KP42</accession>
<name>A0A7C3KP42_DICTH</name>
<dbReference type="PANTHER" id="PTHR30615">
    <property type="entry name" value="UNCHARACTERIZED PROTEIN YJBQ-RELATED"/>
    <property type="match status" value="1"/>
</dbReference>
<sequence length="134" mass="15417">MFYEISVSTPQKTALVDVTERIEEVVKESKIKNGICFIYVPHTTCGILINENYDPSVVRDILNTYERIVPQNLPYTHLEGNSPAHIKSTIVGVNTFVFIRDGKLKLGTWQGIFLAEFDGPRYRKLWIDIIEDRD</sequence>
<dbReference type="EMBL" id="DTDV01000023">
    <property type="protein sequence ID" value="HGK24544.1"/>
    <property type="molecule type" value="Genomic_DNA"/>
</dbReference>
<dbReference type="RefSeq" id="WP_012547881.1">
    <property type="nucleotide sequence ID" value="NZ_VTFL01000001.1"/>
</dbReference>
<reference evidence="2" key="1">
    <citation type="journal article" date="2020" name="mSystems">
        <title>Genome- and Community-Level Interaction Insights into Carbon Utilization and Element Cycling Functions of Hydrothermarchaeota in Hydrothermal Sediment.</title>
        <authorList>
            <person name="Zhou Z."/>
            <person name="Liu Y."/>
            <person name="Xu W."/>
            <person name="Pan J."/>
            <person name="Luo Z.H."/>
            <person name="Li M."/>
        </authorList>
    </citation>
    <scope>NUCLEOTIDE SEQUENCE [LARGE SCALE GENOMIC DNA]</scope>
    <source>
        <strain evidence="2">SpSt-70</strain>
    </source>
</reference>
<organism evidence="2">
    <name type="scientific">Dictyoglomus thermophilum</name>
    <dbReference type="NCBI Taxonomy" id="14"/>
    <lineage>
        <taxon>Bacteria</taxon>
        <taxon>Pseudomonadati</taxon>
        <taxon>Dictyoglomota</taxon>
        <taxon>Dictyoglomia</taxon>
        <taxon>Dictyoglomales</taxon>
        <taxon>Dictyoglomaceae</taxon>
        <taxon>Dictyoglomus</taxon>
    </lineage>
</organism>
<dbReference type="Gene3D" id="2.60.120.460">
    <property type="entry name" value="YjbQ-like"/>
    <property type="match status" value="1"/>
</dbReference>
<comment type="similarity">
    <text evidence="1">Belongs to the UPF0047 family.</text>
</comment>
<dbReference type="OMA" id="TWQGIFF"/>
<dbReference type="NCBIfam" id="TIGR00149">
    <property type="entry name" value="TIGR00149_YjbQ"/>
    <property type="match status" value="1"/>
</dbReference>
<dbReference type="AlphaFoldDB" id="A0A7C3KP42"/>
<dbReference type="Pfam" id="PF01894">
    <property type="entry name" value="YjbQ"/>
    <property type="match status" value="1"/>
</dbReference>
<dbReference type="PIRSF" id="PIRSF004681">
    <property type="entry name" value="UCP004681"/>
    <property type="match status" value="1"/>
</dbReference>
<dbReference type="PANTHER" id="PTHR30615:SF8">
    <property type="entry name" value="UPF0047 PROTEIN C4A8.02C"/>
    <property type="match status" value="1"/>
</dbReference>
<evidence type="ECO:0000256" key="1">
    <source>
        <dbReference type="ARBA" id="ARBA00005534"/>
    </source>
</evidence>
<gene>
    <name evidence="2" type="ORF">ENU78_09015</name>
</gene>
<dbReference type="InterPro" id="IPR001602">
    <property type="entry name" value="UPF0047_YjbQ-like"/>
</dbReference>
<dbReference type="InterPro" id="IPR035917">
    <property type="entry name" value="YjbQ-like_sf"/>
</dbReference>
<proteinExistence type="inferred from homology"/>
<evidence type="ECO:0000313" key="2">
    <source>
        <dbReference type="EMBL" id="HGK24544.1"/>
    </source>
</evidence>